<dbReference type="InterPro" id="IPR014001">
    <property type="entry name" value="Helicase_ATP-bd"/>
</dbReference>
<dbReference type="PROSITE" id="PS51195">
    <property type="entry name" value="Q_MOTIF"/>
    <property type="match status" value="1"/>
</dbReference>
<keyword evidence="3 9" id="KW-0378">Hydrolase</keyword>
<gene>
    <name evidence="13" type="ORF">CesoFtcFv8_008167</name>
</gene>
<evidence type="ECO:0000256" key="2">
    <source>
        <dbReference type="ARBA" id="ARBA00022741"/>
    </source>
</evidence>
<dbReference type="Proteomes" id="UP001335648">
    <property type="component" value="Unassembled WGS sequence"/>
</dbReference>
<dbReference type="SUPFAM" id="SSF52540">
    <property type="entry name" value="P-loop containing nucleoside triphosphate hydrolases"/>
    <property type="match status" value="1"/>
</dbReference>
<evidence type="ECO:0000256" key="5">
    <source>
        <dbReference type="ARBA" id="ARBA00022840"/>
    </source>
</evidence>
<dbReference type="InterPro" id="IPR000629">
    <property type="entry name" value="RNA-helicase_DEAD-box_CS"/>
</dbReference>
<dbReference type="EC" id="3.6.4.13" evidence="1"/>
<dbReference type="InterPro" id="IPR001650">
    <property type="entry name" value="Helicase_C-like"/>
</dbReference>
<evidence type="ECO:0000313" key="13">
    <source>
        <dbReference type="EMBL" id="KAK5898608.1"/>
    </source>
</evidence>
<reference evidence="13 14" key="1">
    <citation type="journal article" date="2023" name="Mol. Biol. Evol.">
        <title>Genomics of Secondarily Temperate Adaptation in the Only Non-Antarctic Icefish.</title>
        <authorList>
            <person name="Rivera-Colon A.G."/>
            <person name="Rayamajhi N."/>
            <person name="Minhas B.F."/>
            <person name="Madrigal G."/>
            <person name="Bilyk K.T."/>
            <person name="Yoon V."/>
            <person name="Hune M."/>
            <person name="Gregory S."/>
            <person name="Cheng C.H.C."/>
            <person name="Catchen J.M."/>
        </authorList>
    </citation>
    <scope>NUCLEOTIDE SEQUENCE [LARGE SCALE GENOMIC DNA]</scope>
    <source>
        <strain evidence="13">JC2023a</strain>
    </source>
</reference>
<feature type="short sequence motif" description="Q motif" evidence="8">
    <location>
        <begin position="35"/>
        <end position="63"/>
    </location>
</feature>
<dbReference type="Pfam" id="PF00271">
    <property type="entry name" value="Helicase_C"/>
    <property type="match status" value="1"/>
</dbReference>
<evidence type="ECO:0000256" key="4">
    <source>
        <dbReference type="ARBA" id="ARBA00022806"/>
    </source>
</evidence>
<dbReference type="InterPro" id="IPR011545">
    <property type="entry name" value="DEAD/DEAH_box_helicase_dom"/>
</dbReference>
<dbReference type="SMART" id="SM00490">
    <property type="entry name" value="HELICc"/>
    <property type="match status" value="1"/>
</dbReference>
<dbReference type="GO" id="GO:0003724">
    <property type="term" value="F:RNA helicase activity"/>
    <property type="evidence" value="ECO:0007669"/>
    <property type="project" value="UniProtKB-EC"/>
</dbReference>
<keyword evidence="14" id="KW-1185">Reference proteome</keyword>
<dbReference type="Pfam" id="PF00270">
    <property type="entry name" value="DEAD"/>
    <property type="match status" value="1"/>
</dbReference>
<dbReference type="EMBL" id="JAULUE010002052">
    <property type="protein sequence ID" value="KAK5898608.1"/>
    <property type="molecule type" value="Genomic_DNA"/>
</dbReference>
<dbReference type="Gene3D" id="3.40.50.300">
    <property type="entry name" value="P-loop containing nucleotide triphosphate hydrolases"/>
    <property type="match status" value="2"/>
</dbReference>
<organism evidence="13 14">
    <name type="scientific">Champsocephalus esox</name>
    <name type="common">pike icefish</name>
    <dbReference type="NCBI Taxonomy" id="159716"/>
    <lineage>
        <taxon>Eukaryota</taxon>
        <taxon>Metazoa</taxon>
        <taxon>Chordata</taxon>
        <taxon>Craniata</taxon>
        <taxon>Vertebrata</taxon>
        <taxon>Euteleostomi</taxon>
        <taxon>Actinopterygii</taxon>
        <taxon>Neopterygii</taxon>
        <taxon>Teleostei</taxon>
        <taxon>Neoteleostei</taxon>
        <taxon>Acanthomorphata</taxon>
        <taxon>Eupercaria</taxon>
        <taxon>Perciformes</taxon>
        <taxon>Notothenioidei</taxon>
        <taxon>Channichthyidae</taxon>
        <taxon>Champsocephalus</taxon>
    </lineage>
</organism>
<evidence type="ECO:0000259" key="12">
    <source>
        <dbReference type="PROSITE" id="PS51195"/>
    </source>
</evidence>
<keyword evidence="5 9" id="KW-0067">ATP-binding</keyword>
<name>A0AAN8CAX1_9TELE</name>
<keyword evidence="6" id="KW-0694">RNA-binding</keyword>
<dbReference type="SMART" id="SM00487">
    <property type="entry name" value="DEXDc"/>
    <property type="match status" value="1"/>
</dbReference>
<evidence type="ECO:0000256" key="9">
    <source>
        <dbReference type="RuleBase" id="RU000492"/>
    </source>
</evidence>
<dbReference type="PROSITE" id="PS51192">
    <property type="entry name" value="HELICASE_ATP_BIND_1"/>
    <property type="match status" value="1"/>
</dbReference>
<evidence type="ECO:0000313" key="14">
    <source>
        <dbReference type="Proteomes" id="UP001335648"/>
    </source>
</evidence>
<evidence type="ECO:0000256" key="1">
    <source>
        <dbReference type="ARBA" id="ARBA00012552"/>
    </source>
</evidence>
<proteinExistence type="inferred from homology"/>
<evidence type="ECO:0000256" key="8">
    <source>
        <dbReference type="PROSITE-ProRule" id="PRU00552"/>
    </source>
</evidence>
<feature type="domain" description="DEAD-box RNA helicase Q" evidence="12">
    <location>
        <begin position="35"/>
        <end position="63"/>
    </location>
</feature>
<dbReference type="GO" id="GO:0016787">
    <property type="term" value="F:hydrolase activity"/>
    <property type="evidence" value="ECO:0007669"/>
    <property type="project" value="UniProtKB-KW"/>
</dbReference>
<feature type="domain" description="Helicase ATP-binding" evidence="10">
    <location>
        <begin position="66"/>
        <end position="213"/>
    </location>
</feature>
<dbReference type="GO" id="GO:0005524">
    <property type="term" value="F:ATP binding"/>
    <property type="evidence" value="ECO:0007669"/>
    <property type="project" value="UniProtKB-KW"/>
</dbReference>
<dbReference type="PANTHER" id="PTHR47958">
    <property type="entry name" value="ATP-DEPENDENT RNA HELICASE DBP3"/>
    <property type="match status" value="1"/>
</dbReference>
<keyword evidence="2 9" id="KW-0547">Nucleotide-binding</keyword>
<evidence type="ECO:0000259" key="11">
    <source>
        <dbReference type="PROSITE" id="PS51194"/>
    </source>
</evidence>
<dbReference type="GO" id="GO:0003723">
    <property type="term" value="F:RNA binding"/>
    <property type="evidence" value="ECO:0007669"/>
    <property type="project" value="UniProtKB-KW"/>
</dbReference>
<dbReference type="FunFam" id="3.40.50.300:FF:000031">
    <property type="entry name" value="Eukaryotic initiation factor 4A-III"/>
    <property type="match status" value="1"/>
</dbReference>
<evidence type="ECO:0000256" key="6">
    <source>
        <dbReference type="ARBA" id="ARBA00022884"/>
    </source>
</evidence>
<sequence length="384" mass="43879">MAVAAVTSGGRKRLMREEDMTKVEFETSEEVDVTPTFDTMGLREDLLRGVYAYGFEKPSAIQQRAIKQIIKGRDVIAQSQSGTGKTATFCVSVLQCLDIQVRETQALILAPTRELAGQIQKVLLALGDYMNVQCHACIGGTNVGEDIRKLDYGQHVVSGTPGRVFDMIRRRSLRTRAIKMLVLDEADEMLNKGFKEQIYDMTNKFMTDPIRILVKRDELTLEGIKQFFVAVEREEWKFDTLCDLYDTLTITQAVIFCNTKRKVDWLTEKMREANFTVSSMHGDMPQKERESIMKEFRSGASRVLISTDVWARGLDVPQVSLIINYDLPNNRELYIHRIGRSGRYGRKGVAINFVKNDDIRILRDIEQYYSTQIDEMPMNVADLI</sequence>
<feature type="domain" description="Helicase C-terminal" evidence="11">
    <location>
        <begin position="223"/>
        <end position="384"/>
    </location>
</feature>
<dbReference type="CDD" id="cd18787">
    <property type="entry name" value="SF2_C_DEAD"/>
    <property type="match status" value="1"/>
</dbReference>
<accession>A0AAN8CAX1</accession>
<dbReference type="AlphaFoldDB" id="A0AAN8CAX1"/>
<dbReference type="InterPro" id="IPR027417">
    <property type="entry name" value="P-loop_NTPase"/>
</dbReference>
<evidence type="ECO:0000256" key="3">
    <source>
        <dbReference type="ARBA" id="ARBA00022801"/>
    </source>
</evidence>
<dbReference type="PROSITE" id="PS00039">
    <property type="entry name" value="DEAD_ATP_HELICASE"/>
    <property type="match status" value="1"/>
</dbReference>
<dbReference type="InterPro" id="IPR014014">
    <property type="entry name" value="RNA_helicase_DEAD_Q_motif"/>
</dbReference>
<evidence type="ECO:0000259" key="10">
    <source>
        <dbReference type="PROSITE" id="PS51192"/>
    </source>
</evidence>
<protein>
    <recommendedName>
        <fullName evidence="1">RNA helicase</fullName>
        <ecNumber evidence="1">3.6.4.13</ecNumber>
    </recommendedName>
</protein>
<comment type="caution">
    <text evidence="13">The sequence shown here is derived from an EMBL/GenBank/DDBJ whole genome shotgun (WGS) entry which is preliminary data.</text>
</comment>
<comment type="catalytic activity">
    <reaction evidence="7">
        <text>ATP + H2O = ADP + phosphate + H(+)</text>
        <dbReference type="Rhea" id="RHEA:13065"/>
        <dbReference type="ChEBI" id="CHEBI:15377"/>
        <dbReference type="ChEBI" id="CHEBI:15378"/>
        <dbReference type="ChEBI" id="CHEBI:30616"/>
        <dbReference type="ChEBI" id="CHEBI:43474"/>
        <dbReference type="ChEBI" id="CHEBI:456216"/>
        <dbReference type="EC" id="3.6.4.13"/>
    </reaction>
</comment>
<dbReference type="PROSITE" id="PS51194">
    <property type="entry name" value="HELICASE_CTER"/>
    <property type="match status" value="1"/>
</dbReference>
<evidence type="ECO:0000256" key="7">
    <source>
        <dbReference type="ARBA" id="ARBA00047984"/>
    </source>
</evidence>
<comment type="similarity">
    <text evidence="9">Belongs to the DEAD box helicase family.</text>
</comment>
<keyword evidence="4 9" id="KW-0347">Helicase</keyword>